<dbReference type="SMART" id="SM00220">
    <property type="entry name" value="S_TKc"/>
    <property type="match status" value="1"/>
</dbReference>
<keyword evidence="3 6" id="KW-0547">Nucleotide-binding</keyword>
<feature type="region of interest" description="Disordered" evidence="7">
    <location>
        <begin position="577"/>
        <end position="607"/>
    </location>
</feature>
<evidence type="ECO:0000256" key="2">
    <source>
        <dbReference type="ARBA" id="ARBA00022679"/>
    </source>
</evidence>
<dbReference type="EMBL" id="HBIZ01031614">
    <property type="protein sequence ID" value="CAE0767514.1"/>
    <property type="molecule type" value="Transcribed_RNA"/>
</dbReference>
<keyword evidence="4" id="KW-0418">Kinase</keyword>
<dbReference type="Gene3D" id="3.30.200.20">
    <property type="entry name" value="Phosphorylase Kinase, domain 1"/>
    <property type="match status" value="1"/>
</dbReference>
<feature type="compositionally biased region" description="Low complexity" evidence="7">
    <location>
        <begin position="434"/>
        <end position="448"/>
    </location>
</feature>
<organism evidence="9">
    <name type="scientific">Chrysotila carterae</name>
    <name type="common">Marine alga</name>
    <name type="synonym">Syracosphaera carterae</name>
    <dbReference type="NCBI Taxonomy" id="13221"/>
    <lineage>
        <taxon>Eukaryota</taxon>
        <taxon>Haptista</taxon>
        <taxon>Haptophyta</taxon>
        <taxon>Prymnesiophyceae</taxon>
        <taxon>Isochrysidales</taxon>
        <taxon>Isochrysidaceae</taxon>
        <taxon>Chrysotila</taxon>
    </lineage>
</organism>
<protein>
    <recommendedName>
        <fullName evidence="8">Protein kinase domain-containing protein</fullName>
    </recommendedName>
</protein>
<evidence type="ECO:0000256" key="4">
    <source>
        <dbReference type="ARBA" id="ARBA00022777"/>
    </source>
</evidence>
<dbReference type="Gene3D" id="1.10.510.10">
    <property type="entry name" value="Transferase(Phosphotransferase) domain 1"/>
    <property type="match status" value="1"/>
</dbReference>
<evidence type="ECO:0000256" key="5">
    <source>
        <dbReference type="ARBA" id="ARBA00022840"/>
    </source>
</evidence>
<feature type="domain" description="Protein kinase" evidence="8">
    <location>
        <begin position="20"/>
        <end position="310"/>
    </location>
</feature>
<evidence type="ECO:0000259" key="8">
    <source>
        <dbReference type="PROSITE" id="PS50011"/>
    </source>
</evidence>
<sequence length="607" mass="65633">MATHATWDLRSISFTVDSSYMPLELLGSGAFGAVCSAVHSSGAIVAIKKIAGAFDESAGNLDIAKRTLREIQLLRHLRHENVIEYKRLMLSPDGCDAYLVTDRMDTDLSRLLASKEPLSEDHCKYFMYQMLCGLAYVHSANVIHRDLKPANVLINSNCELKISDFGLARPLEGESDGPAPMLTQYVVTRWYRAPEILLLARSYTKAVDLWSAGCIFAEFYRRRPLFPGNNPLHQLALITSLLGTPLPDELGGVDDKLLHALTSLPRKPPGSLHAQMPSAPEVAVDLLAALVRFDARRRLTAEEALRHPYFAALHGDGEVELAVPLNHQQFEHPDLDWPQIRQILAEERALFQRDVDIVGGESGGTQALAQGIQVPQQQQEQQQDQEHQQHQQQLIQPQEQQQRQQQQQQLLQLQQQHQRPRQQQHYHHRDQRSHQSQHSEQQQLHGSQASSLSLQRTTHANGSAACAHHDLVTPTTQLSQNLRSAAIHSPSEGAAYSTTAVSDSGGAGSGAGVYVGGGDGSGGSGASGGGEGEGIGFGIAGVSSVTASTAAAAIAAPLAATTSAVRAAQSCEHSVGGSVRACDSEPAEAGSGQTNVKRQRTTDLAQS</sequence>
<keyword evidence="5 6" id="KW-0067">ATP-binding</keyword>
<evidence type="ECO:0000313" key="9">
    <source>
        <dbReference type="EMBL" id="CAE0767514.1"/>
    </source>
</evidence>
<dbReference type="PANTHER" id="PTHR24055">
    <property type="entry name" value="MITOGEN-ACTIVATED PROTEIN KINASE"/>
    <property type="match status" value="1"/>
</dbReference>
<dbReference type="GO" id="GO:0005524">
    <property type="term" value="F:ATP binding"/>
    <property type="evidence" value="ECO:0007669"/>
    <property type="project" value="UniProtKB-UniRule"/>
</dbReference>
<name>A0A7S4BIY2_CHRCT</name>
<feature type="compositionally biased region" description="Basic residues" evidence="7">
    <location>
        <begin position="418"/>
        <end position="431"/>
    </location>
</feature>
<dbReference type="CDD" id="cd07834">
    <property type="entry name" value="STKc_MAPK"/>
    <property type="match status" value="1"/>
</dbReference>
<feature type="region of interest" description="Disordered" evidence="7">
    <location>
        <begin position="371"/>
        <end position="461"/>
    </location>
</feature>
<dbReference type="GO" id="GO:0004674">
    <property type="term" value="F:protein serine/threonine kinase activity"/>
    <property type="evidence" value="ECO:0007669"/>
    <property type="project" value="UniProtKB-KW"/>
</dbReference>
<dbReference type="Pfam" id="PF00069">
    <property type="entry name" value="Pkinase"/>
    <property type="match status" value="1"/>
</dbReference>
<dbReference type="SUPFAM" id="SSF56112">
    <property type="entry name" value="Protein kinase-like (PK-like)"/>
    <property type="match status" value="1"/>
</dbReference>
<feature type="binding site" evidence="6">
    <location>
        <position position="49"/>
    </location>
    <ligand>
        <name>ATP</name>
        <dbReference type="ChEBI" id="CHEBI:30616"/>
    </ligand>
</feature>
<dbReference type="FunFam" id="1.10.510.10:FF:000040">
    <property type="entry name" value="Mitogen-activated protein kinase"/>
    <property type="match status" value="1"/>
</dbReference>
<dbReference type="InterPro" id="IPR017441">
    <property type="entry name" value="Protein_kinase_ATP_BS"/>
</dbReference>
<gene>
    <name evidence="9" type="ORF">PCAR00345_LOCUS20126</name>
</gene>
<dbReference type="InterPro" id="IPR000719">
    <property type="entry name" value="Prot_kinase_dom"/>
</dbReference>
<evidence type="ECO:0000256" key="3">
    <source>
        <dbReference type="ARBA" id="ARBA00022741"/>
    </source>
</evidence>
<evidence type="ECO:0000256" key="6">
    <source>
        <dbReference type="PROSITE-ProRule" id="PRU10141"/>
    </source>
</evidence>
<dbReference type="InterPro" id="IPR011009">
    <property type="entry name" value="Kinase-like_dom_sf"/>
</dbReference>
<feature type="compositionally biased region" description="Polar residues" evidence="7">
    <location>
        <begin position="449"/>
        <end position="461"/>
    </location>
</feature>
<dbReference type="PROSITE" id="PS00108">
    <property type="entry name" value="PROTEIN_KINASE_ST"/>
    <property type="match status" value="1"/>
</dbReference>
<dbReference type="PROSITE" id="PS50011">
    <property type="entry name" value="PROTEIN_KINASE_DOM"/>
    <property type="match status" value="1"/>
</dbReference>
<evidence type="ECO:0000256" key="1">
    <source>
        <dbReference type="ARBA" id="ARBA00022527"/>
    </source>
</evidence>
<proteinExistence type="predicted"/>
<feature type="compositionally biased region" description="Polar residues" evidence="7">
    <location>
        <begin position="591"/>
        <end position="607"/>
    </location>
</feature>
<evidence type="ECO:0000256" key="7">
    <source>
        <dbReference type="SAM" id="MobiDB-lite"/>
    </source>
</evidence>
<reference evidence="9" key="1">
    <citation type="submission" date="2021-01" db="EMBL/GenBank/DDBJ databases">
        <authorList>
            <person name="Corre E."/>
            <person name="Pelletier E."/>
            <person name="Niang G."/>
            <person name="Scheremetjew M."/>
            <person name="Finn R."/>
            <person name="Kale V."/>
            <person name="Holt S."/>
            <person name="Cochrane G."/>
            <person name="Meng A."/>
            <person name="Brown T."/>
            <person name="Cohen L."/>
        </authorList>
    </citation>
    <scope>NUCLEOTIDE SEQUENCE</scope>
    <source>
        <strain evidence="9">CCMP645</strain>
    </source>
</reference>
<accession>A0A7S4BIY2</accession>
<dbReference type="PROSITE" id="PS00107">
    <property type="entry name" value="PROTEIN_KINASE_ATP"/>
    <property type="match status" value="1"/>
</dbReference>
<keyword evidence="2" id="KW-0808">Transferase</keyword>
<feature type="compositionally biased region" description="Low complexity" evidence="7">
    <location>
        <begin position="390"/>
        <end position="417"/>
    </location>
</feature>
<keyword evidence="1" id="KW-0723">Serine/threonine-protein kinase</keyword>
<dbReference type="AlphaFoldDB" id="A0A7S4BIY2"/>
<dbReference type="InterPro" id="IPR008271">
    <property type="entry name" value="Ser/Thr_kinase_AS"/>
</dbReference>
<dbReference type="InterPro" id="IPR050117">
    <property type="entry name" value="MAPK"/>
</dbReference>